<dbReference type="SUPFAM" id="SSF55120">
    <property type="entry name" value="Pseudouridine synthase"/>
    <property type="match status" value="1"/>
</dbReference>
<evidence type="ECO:0000259" key="2">
    <source>
        <dbReference type="Pfam" id="PF00849"/>
    </source>
</evidence>
<dbReference type="GO" id="GO:0140098">
    <property type="term" value="F:catalytic activity, acting on RNA"/>
    <property type="evidence" value="ECO:0007669"/>
    <property type="project" value="UniProtKB-ARBA"/>
</dbReference>
<keyword evidence="4" id="KW-1185">Reference proteome</keyword>
<name>A0A369W9V4_9GAMM</name>
<evidence type="ECO:0000313" key="4">
    <source>
        <dbReference type="Proteomes" id="UP000253769"/>
    </source>
</evidence>
<protein>
    <submittedName>
        <fullName evidence="3">RluA family pseudouridine synthase</fullName>
    </submittedName>
</protein>
<evidence type="ECO:0000256" key="1">
    <source>
        <dbReference type="ARBA" id="ARBA00010876"/>
    </source>
</evidence>
<accession>A0A369W9V4</accession>
<dbReference type="PANTHER" id="PTHR21600">
    <property type="entry name" value="MITOCHONDRIAL RNA PSEUDOURIDINE SYNTHASE"/>
    <property type="match status" value="1"/>
</dbReference>
<dbReference type="AlphaFoldDB" id="A0A369W9V4"/>
<organism evidence="3 4">
    <name type="scientific">Motiliproteus coralliicola</name>
    <dbReference type="NCBI Taxonomy" id="2283196"/>
    <lineage>
        <taxon>Bacteria</taxon>
        <taxon>Pseudomonadati</taxon>
        <taxon>Pseudomonadota</taxon>
        <taxon>Gammaproteobacteria</taxon>
        <taxon>Oceanospirillales</taxon>
        <taxon>Oceanospirillaceae</taxon>
        <taxon>Motiliproteus</taxon>
    </lineage>
</organism>
<dbReference type="GO" id="GO:0000455">
    <property type="term" value="P:enzyme-directed rRNA pseudouridine synthesis"/>
    <property type="evidence" value="ECO:0007669"/>
    <property type="project" value="TreeGrafter"/>
</dbReference>
<dbReference type="Pfam" id="PF00849">
    <property type="entry name" value="PseudoU_synth_2"/>
    <property type="match status" value="1"/>
</dbReference>
<gene>
    <name evidence="3" type="ORF">DV711_18455</name>
</gene>
<dbReference type="EMBL" id="QQOH01000006">
    <property type="protein sequence ID" value="RDE18101.1"/>
    <property type="molecule type" value="Genomic_DNA"/>
</dbReference>
<dbReference type="OrthoDB" id="9807829at2"/>
<dbReference type="Gene3D" id="3.30.2350.10">
    <property type="entry name" value="Pseudouridine synthase"/>
    <property type="match status" value="1"/>
</dbReference>
<reference evidence="3 4" key="1">
    <citation type="submission" date="2018-07" db="EMBL/GenBank/DDBJ databases">
        <title>Motiliproteus coralliicola sp. nov., a bacterium isolated from Coral.</title>
        <authorList>
            <person name="Wang G."/>
        </authorList>
    </citation>
    <scope>NUCLEOTIDE SEQUENCE [LARGE SCALE GENOMIC DNA]</scope>
    <source>
        <strain evidence="3 4">C34</strain>
    </source>
</reference>
<dbReference type="InterPro" id="IPR050188">
    <property type="entry name" value="RluA_PseudoU_synthase"/>
</dbReference>
<dbReference type="CDD" id="cd02869">
    <property type="entry name" value="PseudoU_synth_RluA_like"/>
    <property type="match status" value="1"/>
</dbReference>
<dbReference type="Proteomes" id="UP000253769">
    <property type="component" value="Unassembled WGS sequence"/>
</dbReference>
<proteinExistence type="inferred from homology"/>
<comment type="similarity">
    <text evidence="1">Belongs to the pseudouridine synthase RluA family.</text>
</comment>
<comment type="caution">
    <text evidence="3">The sequence shown here is derived from an EMBL/GenBank/DDBJ whole genome shotgun (WGS) entry which is preliminary data.</text>
</comment>
<evidence type="ECO:0000313" key="3">
    <source>
        <dbReference type="EMBL" id="RDE18101.1"/>
    </source>
</evidence>
<dbReference type="PANTHER" id="PTHR21600:SF87">
    <property type="entry name" value="RNA PSEUDOURIDYLATE SYNTHASE DOMAIN-CONTAINING PROTEIN 1"/>
    <property type="match status" value="1"/>
</dbReference>
<feature type="domain" description="Pseudouridine synthase RsuA/RluA-like" evidence="2">
    <location>
        <begin position="97"/>
        <end position="232"/>
    </location>
</feature>
<sequence length="281" mass="32143">MVMVQRFQQMVRIDQPDRKAIDWLAAMPECRDLSRSELKAAMQKGAVWHSRGKSQPQRLRRASRLLNLHDRLYLYFDSSVLAQVPLEPALIADEGGYTVWNKPSGMLCQGSKYADHTTLYRWAETKLKPERPAFIIHRLDRATRGLVLLAHSKQQARWLTQLFEQRQVTKTYRAVVRGCAPEEPIRCQLPVDGREAISNIRRLGHDSERELSLVEVGLETGRKHQIRIHLSSLGFPILGDRLYGNAGVDDPDLQLQCVYLGFDDSGRSASYQVPESQQLQL</sequence>
<dbReference type="InterPro" id="IPR006145">
    <property type="entry name" value="PsdUridine_synth_RsuA/RluA"/>
</dbReference>
<dbReference type="InterPro" id="IPR020103">
    <property type="entry name" value="PsdUridine_synth_cat_dom_sf"/>
</dbReference>
<dbReference type="GO" id="GO:0003723">
    <property type="term" value="F:RNA binding"/>
    <property type="evidence" value="ECO:0007669"/>
    <property type="project" value="InterPro"/>
</dbReference>
<dbReference type="GO" id="GO:0009982">
    <property type="term" value="F:pseudouridine synthase activity"/>
    <property type="evidence" value="ECO:0007669"/>
    <property type="project" value="InterPro"/>
</dbReference>